<evidence type="ECO:0000313" key="2">
    <source>
        <dbReference type="Proteomes" id="UP000683360"/>
    </source>
</evidence>
<evidence type="ECO:0000313" key="1">
    <source>
        <dbReference type="EMBL" id="CAG2198467.1"/>
    </source>
</evidence>
<accession>A0A8S3QTE3</accession>
<reference evidence="1" key="1">
    <citation type="submission" date="2021-03" db="EMBL/GenBank/DDBJ databases">
        <authorList>
            <person name="Bekaert M."/>
        </authorList>
    </citation>
    <scope>NUCLEOTIDE SEQUENCE</scope>
</reference>
<comment type="caution">
    <text evidence="1">The sequence shown here is derived from an EMBL/GenBank/DDBJ whole genome shotgun (WGS) entry which is preliminary data.</text>
</comment>
<dbReference type="EMBL" id="CAJPWZ010000679">
    <property type="protein sequence ID" value="CAG2198467.1"/>
    <property type="molecule type" value="Genomic_DNA"/>
</dbReference>
<gene>
    <name evidence="1" type="ORF">MEDL_13212</name>
</gene>
<name>A0A8S3QTE3_MYTED</name>
<protein>
    <recommendedName>
        <fullName evidence="3">DZIP3-like HEPN domain-containing protein</fullName>
    </recommendedName>
</protein>
<evidence type="ECO:0008006" key="3">
    <source>
        <dbReference type="Google" id="ProtNLM"/>
    </source>
</evidence>
<sequence length="320" mass="36625">MSNVNFEKKWECGHTKPESVTGSNDFFSEEQITEYYCVTCTCTPIYIGEWQDLQKLSKSCENDPGLNPTTESISQVRTTSSKTKKAVHCQTDQENHDCKKERDIPGFEIIFSTKVHTASTASLDHNLEETSSTSVLPIINKKQVVKESFTADELNFAKLGKIALNVLRDALYDRLKLDKDGDTSYTMPNKSDSDITSLYKEHRVLNTHVPSKSSTRPKSWGGKWTDIAIIDTCIGDDIERIRLTRNELQHAKSFSIDDVRYKELCVILQDVLNRFDQINKPSPLYTKRMNDVLLMELNRDNLEKIKYKLEHSLKRKTGTT</sequence>
<organism evidence="1 2">
    <name type="scientific">Mytilus edulis</name>
    <name type="common">Blue mussel</name>
    <dbReference type="NCBI Taxonomy" id="6550"/>
    <lineage>
        <taxon>Eukaryota</taxon>
        <taxon>Metazoa</taxon>
        <taxon>Spiralia</taxon>
        <taxon>Lophotrochozoa</taxon>
        <taxon>Mollusca</taxon>
        <taxon>Bivalvia</taxon>
        <taxon>Autobranchia</taxon>
        <taxon>Pteriomorphia</taxon>
        <taxon>Mytilida</taxon>
        <taxon>Mytiloidea</taxon>
        <taxon>Mytilidae</taxon>
        <taxon>Mytilinae</taxon>
        <taxon>Mytilus</taxon>
    </lineage>
</organism>
<proteinExistence type="predicted"/>
<dbReference type="Proteomes" id="UP000683360">
    <property type="component" value="Unassembled WGS sequence"/>
</dbReference>
<dbReference type="AlphaFoldDB" id="A0A8S3QTE3"/>
<keyword evidence="2" id="KW-1185">Reference proteome</keyword>